<reference evidence="1 2" key="1">
    <citation type="submission" date="2019-02" db="EMBL/GenBank/DDBJ databases">
        <title>Paracoccus subflavus sp. nov., isolated from marine sediment of the Pacific Ocean.</title>
        <authorList>
            <person name="Zhang G."/>
        </authorList>
    </citation>
    <scope>NUCLEOTIDE SEQUENCE [LARGE SCALE GENOMIC DNA]</scope>
    <source>
        <strain evidence="1 2">GY0581</strain>
    </source>
</reference>
<accession>A0A4Q9G4J6</accession>
<dbReference type="InterPro" id="IPR027417">
    <property type="entry name" value="P-loop_NTPase"/>
</dbReference>
<gene>
    <name evidence="1" type="ORF">EYE42_06440</name>
</gene>
<evidence type="ECO:0000313" key="2">
    <source>
        <dbReference type="Proteomes" id="UP000293520"/>
    </source>
</evidence>
<comment type="caution">
    <text evidence="1">The sequence shown here is derived from an EMBL/GenBank/DDBJ whole genome shotgun (WGS) entry which is preliminary data.</text>
</comment>
<proteinExistence type="predicted"/>
<dbReference type="OrthoDB" id="288532at2"/>
<protein>
    <recommendedName>
        <fullName evidence="3">Sulphotransferase Stf0 domain-containing protein</fullName>
    </recommendedName>
</protein>
<evidence type="ECO:0000313" key="1">
    <source>
        <dbReference type="EMBL" id="TBN42031.1"/>
    </source>
</evidence>
<dbReference type="AlphaFoldDB" id="A0A4Q9G4J6"/>
<name>A0A4Q9G4J6_9RHOB</name>
<keyword evidence="2" id="KW-1185">Reference proteome</keyword>
<evidence type="ECO:0008006" key="3">
    <source>
        <dbReference type="Google" id="ProtNLM"/>
    </source>
</evidence>
<dbReference type="EMBL" id="SISK01000003">
    <property type="protein sequence ID" value="TBN42031.1"/>
    <property type="molecule type" value="Genomic_DNA"/>
</dbReference>
<organism evidence="1 2">
    <name type="scientific">Paracoccus subflavus</name>
    <dbReference type="NCBI Taxonomy" id="2528244"/>
    <lineage>
        <taxon>Bacteria</taxon>
        <taxon>Pseudomonadati</taxon>
        <taxon>Pseudomonadota</taxon>
        <taxon>Alphaproteobacteria</taxon>
        <taxon>Rhodobacterales</taxon>
        <taxon>Paracoccaceae</taxon>
        <taxon>Paracoccus</taxon>
    </lineage>
</organism>
<sequence>MTQKIFTLTAGRTGTAWLASFLGLNQAGTVIHEPLGIGDFGTRMPEIRTLREFNAFGNTATVQAFWRRKLQEIAPLDFYAETNHTLGKCGLIENLCLSGLRRESTVIVLRRDLARQCASYVQRGDFRNITIAWQWYLHPSYPLKSVNPEVLLQMGEVGLALWYCFEMAVRQEFYLRLYGSRIRMIEVQLEEAVRPDGARALWEQLGGAGNPVCPPPRNENPEPPNQDLVSELRDLVARLSFDPSAIADDAIAQGLTFESPVRAAMAPARMA</sequence>
<dbReference type="RefSeq" id="WP_130990490.1">
    <property type="nucleotide sequence ID" value="NZ_SISK01000003.1"/>
</dbReference>
<dbReference type="Proteomes" id="UP000293520">
    <property type="component" value="Unassembled WGS sequence"/>
</dbReference>
<dbReference type="SUPFAM" id="SSF52540">
    <property type="entry name" value="P-loop containing nucleoside triphosphate hydrolases"/>
    <property type="match status" value="1"/>
</dbReference>